<gene>
    <name evidence="1" type="ORF">DV451_002371</name>
</gene>
<reference evidence="1" key="1">
    <citation type="journal article" date="2020" name="Front. Microbiol.">
        <title>Phenotypic and Genetic Characterization of the Cheese Ripening Yeast Geotrichum candidum.</title>
        <authorList>
            <person name="Perkins V."/>
            <person name="Vignola S."/>
            <person name="Lessard M.H."/>
            <person name="Plante P.L."/>
            <person name="Corbeil J."/>
            <person name="Dugat-Bony E."/>
            <person name="Frenette M."/>
            <person name="Labrie S."/>
        </authorList>
    </citation>
    <scope>NUCLEOTIDE SEQUENCE</scope>
    <source>
        <strain evidence="1">LMA-70</strain>
    </source>
</reference>
<evidence type="ECO:0000313" key="2">
    <source>
        <dbReference type="Proteomes" id="UP000750522"/>
    </source>
</evidence>
<dbReference type="PANTHER" id="PTHR37988">
    <property type="entry name" value="UPF0592 MEMBRANE PROTEIN C7D4.03C"/>
    <property type="match status" value="1"/>
</dbReference>
<reference evidence="1" key="2">
    <citation type="submission" date="2020-01" db="EMBL/GenBank/DDBJ databases">
        <authorList>
            <person name="Perkins V."/>
            <person name="Lessard M.-H."/>
            <person name="Dugat-Bony E."/>
            <person name="Frenette M."/>
            <person name="Labrie S."/>
        </authorList>
    </citation>
    <scope>NUCLEOTIDE SEQUENCE</scope>
    <source>
        <strain evidence="1">LMA-70</strain>
    </source>
</reference>
<dbReference type="Proteomes" id="UP000750522">
    <property type="component" value="Unassembled WGS sequence"/>
</dbReference>
<dbReference type="EMBL" id="QQZK01000042">
    <property type="protein sequence ID" value="KAF5100896.1"/>
    <property type="molecule type" value="Genomic_DNA"/>
</dbReference>
<accession>A0A9P5G6E5</accession>
<evidence type="ECO:0000313" key="1">
    <source>
        <dbReference type="EMBL" id="KAF5100896.1"/>
    </source>
</evidence>
<proteinExistence type="predicted"/>
<organism evidence="1 2">
    <name type="scientific">Geotrichum candidum</name>
    <name type="common">Oospora lactis</name>
    <name type="synonym">Dipodascus geotrichum</name>
    <dbReference type="NCBI Taxonomy" id="1173061"/>
    <lineage>
        <taxon>Eukaryota</taxon>
        <taxon>Fungi</taxon>
        <taxon>Dikarya</taxon>
        <taxon>Ascomycota</taxon>
        <taxon>Saccharomycotina</taxon>
        <taxon>Dipodascomycetes</taxon>
        <taxon>Dipodascales</taxon>
        <taxon>Dipodascaceae</taxon>
        <taxon>Geotrichum</taxon>
    </lineage>
</organism>
<comment type="caution">
    <text evidence="1">The sequence shown here is derived from an EMBL/GenBank/DDBJ whole genome shotgun (WGS) entry which is preliminary data.</text>
</comment>
<sequence>MTTPAVDTNLFQDSLLPQTPSRKPIKRNTSDLSRKDKWYEDFKTLDSEFHRFASKTGVNKANVLRLALLPFLRQQRGEFVRYSSDDDASKRVRVFQKWWIGILSTLRDRERPVSGMDRSAYLEAVSAIVARTEWLSVTGPMHEVFQTLLLDTVKYVVAKLSIKAVPANFAAFAGKILAYAFFYAPDVAPVLLYLLPTAQTNIDRITNLCFQQVASSHQYTDLASAASLIRASFPDHLGPLVAQTEPLDGTRPSPPVSVPELYGPWARRWNCFNSDIFYSFFKHYYTIISRILPLELPWNAHLASPGLIIIHSFLLGTLDSVVRPAKPNSSISKYVTECYNQTPFTSSCFFFY</sequence>
<protein>
    <submittedName>
        <fullName evidence="1">Uncharacterized protein</fullName>
    </submittedName>
</protein>
<dbReference type="PANTHER" id="PTHR37988:SF1">
    <property type="entry name" value="UPF0592 MEMBRANE PROTEIN C7D4.03C"/>
    <property type="match status" value="1"/>
</dbReference>
<name>A0A9P5G6E5_GEOCN</name>
<dbReference type="AlphaFoldDB" id="A0A9P5G6E5"/>